<keyword evidence="9" id="KW-1185">Reference proteome</keyword>
<dbReference type="GO" id="GO:0012505">
    <property type="term" value="C:endomembrane system"/>
    <property type="evidence" value="ECO:0007669"/>
    <property type="project" value="UniProtKB-SubCell"/>
</dbReference>
<evidence type="ECO:0000256" key="3">
    <source>
        <dbReference type="ARBA" id="ARBA00022989"/>
    </source>
</evidence>
<dbReference type="GO" id="GO:0004222">
    <property type="term" value="F:metalloendopeptidase activity"/>
    <property type="evidence" value="ECO:0007669"/>
    <property type="project" value="InterPro"/>
</dbReference>
<dbReference type="InterPro" id="IPR001193">
    <property type="entry name" value="MBTPS2"/>
</dbReference>
<dbReference type="PANTHER" id="PTHR13325">
    <property type="entry name" value="PROTEASE M50 MEMBRANE-BOUND TRANSCRIPTION FACTOR SITE 2 PROTEASE"/>
    <property type="match status" value="1"/>
</dbReference>
<keyword evidence="2 6" id="KW-0812">Transmembrane</keyword>
<dbReference type="Proteomes" id="UP000093000">
    <property type="component" value="Unassembled WGS sequence"/>
</dbReference>
<evidence type="ECO:0000313" key="9">
    <source>
        <dbReference type="Proteomes" id="UP000093000"/>
    </source>
</evidence>
<dbReference type="Pfam" id="PF02163">
    <property type="entry name" value="Peptidase_M50"/>
    <property type="match status" value="1"/>
</dbReference>
<sequence>MDLLNIIGQFLLLWLILYVVVFALQLLTTRKREIPRRRQTNSLLPTFSIIENETEVIERDQWSIKLFQIKYTTQHLNKHFSRLTKMAPRFWRLWFSLGAIIAAFLMVVGTGVILFAAIKILTSLSHLFQAREPHLTKRGLTEEDDQVFLPMIPGVTLPMSHIGYYLIALAVCGIFHEAGHAIAAYSQGIAIQSSGMFILYLYPGAFVNISDQSLQSLSPFRQLKIMCAGVWHNLVLYLFAFVSLAGGLKWMLLLLGWQSLEGLGGVSVVQIRANSPLAPHLPPSTVIYRLDDRPLVANIEDWNAHLFVTEGRHTLDQGFCVSQTEFAYDGYGTSCCDISDQYPFGRSENASIACFESFPVTGKPTDQSCLPTLQVLSSTDPARCSARSDCDYGMTCVVPYTPSITGQVVRIYARFPSWLNTDEKVFVFEVKVSLLTPGYRFLPSSLPHMLEFILRYISSFTLALAVLNILPAFKLDGEYALEQFLILILQQPSDSQLTTRLDETRFIRKTHQSIVKCTSVVVGFVIVGSLFTGLLSNQAT</sequence>
<evidence type="ECO:0000256" key="2">
    <source>
        <dbReference type="ARBA" id="ARBA00022692"/>
    </source>
</evidence>
<name>A0A1C7NE00_9FUNG</name>
<evidence type="ECO:0000256" key="5">
    <source>
        <dbReference type="ARBA" id="ARBA00032658"/>
    </source>
</evidence>
<feature type="transmembrane region" description="Helical" evidence="6">
    <location>
        <begin position="162"/>
        <end position="185"/>
    </location>
</feature>
<evidence type="ECO:0000259" key="7">
    <source>
        <dbReference type="Pfam" id="PF02163"/>
    </source>
</evidence>
<dbReference type="GO" id="GO:1905897">
    <property type="term" value="P:regulation of response to endoplasmic reticulum stress"/>
    <property type="evidence" value="ECO:0007669"/>
    <property type="project" value="TreeGrafter"/>
</dbReference>
<proteinExistence type="predicted"/>
<evidence type="ECO:0000313" key="8">
    <source>
        <dbReference type="EMBL" id="OBZ85594.1"/>
    </source>
</evidence>
<keyword evidence="4 6" id="KW-0472">Membrane</keyword>
<dbReference type="GO" id="GO:0031293">
    <property type="term" value="P:membrane protein intracellular domain proteolysis"/>
    <property type="evidence" value="ECO:0007669"/>
    <property type="project" value="TreeGrafter"/>
</dbReference>
<comment type="caution">
    <text evidence="8">The sequence shown here is derived from an EMBL/GenBank/DDBJ whole genome shotgun (WGS) entry which is preliminary data.</text>
</comment>
<gene>
    <name evidence="8" type="primary">MBTPS2</name>
    <name evidence="8" type="ORF">A0J61_06366</name>
</gene>
<feature type="domain" description="Peptidase M50" evidence="7">
    <location>
        <begin position="164"/>
        <end position="494"/>
    </location>
</feature>
<feature type="transmembrane region" description="Helical" evidence="6">
    <location>
        <begin position="197"/>
        <end position="214"/>
    </location>
</feature>
<feature type="transmembrane region" description="Helical" evidence="6">
    <location>
        <begin position="93"/>
        <end position="118"/>
    </location>
</feature>
<dbReference type="PANTHER" id="PTHR13325:SF3">
    <property type="entry name" value="MEMBRANE-BOUND TRANSCRIPTION FACTOR SITE-2 PROTEASE"/>
    <property type="match status" value="1"/>
</dbReference>
<evidence type="ECO:0000256" key="4">
    <source>
        <dbReference type="ARBA" id="ARBA00023136"/>
    </source>
</evidence>
<feature type="transmembrane region" description="Helical" evidence="6">
    <location>
        <begin position="6"/>
        <end position="28"/>
    </location>
</feature>
<feature type="transmembrane region" description="Helical" evidence="6">
    <location>
        <begin position="234"/>
        <end position="255"/>
    </location>
</feature>
<dbReference type="InterPro" id="IPR008915">
    <property type="entry name" value="Peptidase_M50"/>
</dbReference>
<keyword evidence="3 6" id="KW-1133">Transmembrane helix</keyword>
<dbReference type="GO" id="GO:0005737">
    <property type="term" value="C:cytoplasm"/>
    <property type="evidence" value="ECO:0007669"/>
    <property type="project" value="TreeGrafter"/>
</dbReference>
<dbReference type="STRING" id="101091.A0A1C7NE00"/>
<keyword evidence="8" id="KW-0378">Hydrolase</keyword>
<feature type="transmembrane region" description="Helical" evidence="6">
    <location>
        <begin position="513"/>
        <end position="535"/>
    </location>
</feature>
<dbReference type="GO" id="GO:0016020">
    <property type="term" value="C:membrane"/>
    <property type="evidence" value="ECO:0007669"/>
    <property type="project" value="InterPro"/>
</dbReference>
<organism evidence="8 9">
    <name type="scientific">Choanephora cucurbitarum</name>
    <dbReference type="NCBI Taxonomy" id="101091"/>
    <lineage>
        <taxon>Eukaryota</taxon>
        <taxon>Fungi</taxon>
        <taxon>Fungi incertae sedis</taxon>
        <taxon>Mucoromycota</taxon>
        <taxon>Mucoromycotina</taxon>
        <taxon>Mucoromycetes</taxon>
        <taxon>Mucorales</taxon>
        <taxon>Mucorineae</taxon>
        <taxon>Choanephoraceae</taxon>
        <taxon>Choanephoroideae</taxon>
        <taxon>Choanephora</taxon>
    </lineage>
</organism>
<evidence type="ECO:0000256" key="6">
    <source>
        <dbReference type="SAM" id="Phobius"/>
    </source>
</evidence>
<dbReference type="OrthoDB" id="7694678at2759"/>
<comment type="subcellular location">
    <subcellularLocation>
        <location evidence="1">Endomembrane system</location>
        <topology evidence="1">Multi-pass membrane protein</topology>
    </subcellularLocation>
</comment>
<protein>
    <recommendedName>
        <fullName evidence="5">Endopeptidase S2P</fullName>
    </recommendedName>
</protein>
<dbReference type="InParanoid" id="A0A1C7NE00"/>
<dbReference type="PRINTS" id="PR01000">
    <property type="entry name" value="SREBPS2PTASE"/>
</dbReference>
<accession>A0A1C7NE00</accession>
<evidence type="ECO:0000256" key="1">
    <source>
        <dbReference type="ARBA" id="ARBA00004127"/>
    </source>
</evidence>
<keyword evidence="8" id="KW-0645">Protease</keyword>
<reference evidence="8 9" key="1">
    <citation type="submission" date="2016-03" db="EMBL/GenBank/DDBJ databases">
        <title>Choanephora cucurbitarum.</title>
        <authorList>
            <person name="Min B."/>
            <person name="Park H."/>
            <person name="Park J.-H."/>
            <person name="Shin H.-D."/>
            <person name="Choi I.-G."/>
        </authorList>
    </citation>
    <scope>NUCLEOTIDE SEQUENCE [LARGE SCALE GENOMIC DNA]</scope>
    <source>
        <strain evidence="8 9">KUS-F28377</strain>
    </source>
</reference>
<dbReference type="AlphaFoldDB" id="A0A1C7NE00"/>
<dbReference type="EMBL" id="LUGH01000381">
    <property type="protein sequence ID" value="OBZ85594.1"/>
    <property type="molecule type" value="Genomic_DNA"/>
</dbReference>